<dbReference type="AlphaFoldDB" id="A0A0L0HRR9"/>
<evidence type="ECO:0000256" key="1">
    <source>
        <dbReference type="ARBA" id="ARBA00004141"/>
    </source>
</evidence>
<evidence type="ECO:0000259" key="11">
    <source>
        <dbReference type="Pfam" id="PF01529"/>
    </source>
</evidence>
<keyword evidence="4 10" id="KW-1133">Transmembrane helix</keyword>
<evidence type="ECO:0000256" key="4">
    <source>
        <dbReference type="ARBA" id="ARBA00022989"/>
    </source>
</evidence>
<evidence type="ECO:0000256" key="9">
    <source>
        <dbReference type="ARBA" id="ARBA00048048"/>
    </source>
</evidence>
<evidence type="ECO:0000313" key="12">
    <source>
        <dbReference type="EMBL" id="KND03777.1"/>
    </source>
</evidence>
<protein>
    <recommendedName>
        <fullName evidence="10">Palmitoyltransferase</fullName>
        <ecNumber evidence="10">2.3.1.225</ecNumber>
    </recommendedName>
</protein>
<dbReference type="OMA" id="NCYSSFP"/>
<keyword evidence="3 10" id="KW-0812">Transmembrane</keyword>
<evidence type="ECO:0000256" key="8">
    <source>
        <dbReference type="ARBA" id="ARBA00023315"/>
    </source>
</evidence>
<name>A0A0L0HRR9_SPIPD</name>
<feature type="transmembrane region" description="Helical" evidence="10">
    <location>
        <begin position="211"/>
        <end position="239"/>
    </location>
</feature>
<keyword evidence="6" id="KW-0564">Palmitate</keyword>
<proteinExistence type="inferred from homology"/>
<evidence type="ECO:0000256" key="3">
    <source>
        <dbReference type="ARBA" id="ARBA00022692"/>
    </source>
</evidence>
<keyword evidence="8 10" id="KW-0012">Acyltransferase</keyword>
<keyword evidence="13" id="KW-1185">Reference proteome</keyword>
<dbReference type="PANTHER" id="PTHR12246">
    <property type="entry name" value="PALMITOYLTRANSFERASE ZDHHC16"/>
    <property type="match status" value="1"/>
</dbReference>
<keyword evidence="2 10" id="KW-0808">Transferase</keyword>
<dbReference type="InterPro" id="IPR001594">
    <property type="entry name" value="Palmitoyltrfase_DHHC"/>
</dbReference>
<comment type="similarity">
    <text evidence="10">Belongs to the DHHC palmitoyltransferase family.</text>
</comment>
<evidence type="ECO:0000256" key="6">
    <source>
        <dbReference type="ARBA" id="ARBA00023139"/>
    </source>
</evidence>
<dbReference type="Pfam" id="PF01529">
    <property type="entry name" value="DHHC"/>
    <property type="match status" value="1"/>
</dbReference>
<accession>A0A0L0HRR9</accession>
<organism evidence="12 13">
    <name type="scientific">Spizellomyces punctatus (strain DAOM BR117)</name>
    <dbReference type="NCBI Taxonomy" id="645134"/>
    <lineage>
        <taxon>Eukaryota</taxon>
        <taxon>Fungi</taxon>
        <taxon>Fungi incertae sedis</taxon>
        <taxon>Chytridiomycota</taxon>
        <taxon>Chytridiomycota incertae sedis</taxon>
        <taxon>Chytridiomycetes</taxon>
        <taxon>Spizellomycetales</taxon>
        <taxon>Spizellomycetaceae</taxon>
        <taxon>Spizellomyces</taxon>
    </lineage>
</organism>
<dbReference type="GO" id="GO:0016020">
    <property type="term" value="C:membrane"/>
    <property type="evidence" value="ECO:0007669"/>
    <property type="project" value="UniProtKB-SubCell"/>
</dbReference>
<feature type="transmembrane region" description="Helical" evidence="10">
    <location>
        <begin position="251"/>
        <end position="278"/>
    </location>
</feature>
<dbReference type="OrthoDB" id="9909019at2759"/>
<comment type="catalytic activity">
    <reaction evidence="9 10">
        <text>L-cysteinyl-[protein] + hexadecanoyl-CoA = S-hexadecanoyl-L-cysteinyl-[protein] + CoA</text>
        <dbReference type="Rhea" id="RHEA:36683"/>
        <dbReference type="Rhea" id="RHEA-COMP:10131"/>
        <dbReference type="Rhea" id="RHEA-COMP:11032"/>
        <dbReference type="ChEBI" id="CHEBI:29950"/>
        <dbReference type="ChEBI" id="CHEBI:57287"/>
        <dbReference type="ChEBI" id="CHEBI:57379"/>
        <dbReference type="ChEBI" id="CHEBI:74151"/>
        <dbReference type="EC" id="2.3.1.225"/>
    </reaction>
</comment>
<dbReference type="RefSeq" id="XP_016611816.1">
    <property type="nucleotide sequence ID" value="XM_016749561.1"/>
</dbReference>
<reference evidence="12 13" key="1">
    <citation type="submission" date="2009-08" db="EMBL/GenBank/DDBJ databases">
        <title>The Genome Sequence of Spizellomyces punctatus strain DAOM BR117.</title>
        <authorList>
            <consortium name="The Broad Institute Genome Sequencing Platform"/>
            <person name="Russ C."/>
            <person name="Cuomo C."/>
            <person name="Shea T."/>
            <person name="Young S.K."/>
            <person name="Zeng Q."/>
            <person name="Koehrsen M."/>
            <person name="Haas B."/>
            <person name="Borodovsky M."/>
            <person name="Guigo R."/>
            <person name="Alvarado L."/>
            <person name="Berlin A."/>
            <person name="Bochicchio J."/>
            <person name="Borenstein D."/>
            <person name="Chapman S."/>
            <person name="Chen Z."/>
            <person name="Engels R."/>
            <person name="Freedman E."/>
            <person name="Gellesch M."/>
            <person name="Goldberg J."/>
            <person name="Griggs A."/>
            <person name="Gujja S."/>
            <person name="Heiman D."/>
            <person name="Hepburn T."/>
            <person name="Howarth C."/>
            <person name="Jen D."/>
            <person name="Larson L."/>
            <person name="Lewis B."/>
            <person name="Mehta T."/>
            <person name="Park D."/>
            <person name="Pearson M."/>
            <person name="Roberts A."/>
            <person name="Saif S."/>
            <person name="Shenoy N."/>
            <person name="Sisk P."/>
            <person name="Stolte C."/>
            <person name="Sykes S."/>
            <person name="Thomson T."/>
            <person name="Walk T."/>
            <person name="White J."/>
            <person name="Yandava C."/>
            <person name="Burger G."/>
            <person name="Gray M.W."/>
            <person name="Holland P.W.H."/>
            <person name="King N."/>
            <person name="Lang F.B.F."/>
            <person name="Roger A.J."/>
            <person name="Ruiz-Trillo I."/>
            <person name="Lander E."/>
            <person name="Nusbaum C."/>
        </authorList>
    </citation>
    <scope>NUCLEOTIDE SEQUENCE [LARGE SCALE GENOMIC DNA]</scope>
    <source>
        <strain evidence="12 13">DAOM BR117</strain>
    </source>
</reference>
<dbReference type="VEuPathDB" id="FungiDB:SPPG_01234"/>
<keyword evidence="5 10" id="KW-0472">Membrane</keyword>
<dbReference type="STRING" id="645134.A0A0L0HRR9"/>
<dbReference type="GO" id="GO:0019706">
    <property type="term" value="F:protein-cysteine S-palmitoyltransferase activity"/>
    <property type="evidence" value="ECO:0007669"/>
    <property type="project" value="UniProtKB-EC"/>
</dbReference>
<keyword evidence="7" id="KW-0449">Lipoprotein</keyword>
<dbReference type="Proteomes" id="UP000053201">
    <property type="component" value="Unassembled WGS sequence"/>
</dbReference>
<dbReference type="eggNOG" id="KOG1315">
    <property type="taxonomic scope" value="Eukaryota"/>
</dbReference>
<evidence type="ECO:0000313" key="13">
    <source>
        <dbReference type="Proteomes" id="UP000053201"/>
    </source>
</evidence>
<evidence type="ECO:0000256" key="2">
    <source>
        <dbReference type="ARBA" id="ARBA00022679"/>
    </source>
</evidence>
<feature type="domain" description="Palmitoyltransferase DHHC" evidence="11">
    <location>
        <begin position="165"/>
        <end position="289"/>
    </location>
</feature>
<comment type="subcellular location">
    <subcellularLocation>
        <location evidence="1">Membrane</location>
        <topology evidence="1">Multi-pass membrane protein</topology>
    </subcellularLocation>
</comment>
<sequence length="356" mass="40882">MMFGCTRRKCIRTVGVLPVVFVVCLVAWSYYAYMFRFYPKLVYPNSLVQSGLYFVLLHFLLVMFVWSYYRVVSTSPGHPIKIVAVPPSSTRLVPRGIELNEGVRRADYPPPLIPISHVADSNMGSGDSLLEEESDRGYTAVSLHREDDEDLRASARPLETKRDGGRRFCTKCNNWKPDRTHHCSVCEKCVLKLDHHCPWVNNCVGFANYKYFYLFVTYTMLYCLFIFFTMMGTILWYGGDDLMKGLYGIDFHTIMLFIVSGIFALCLLVFVAVHAGLISSNKTTIESMEGARRVRLEDNSVRLARHVNIYDLGAKENFLQIFGANWRLWFVPLPTSLGDGHSFPYNRETYRSLLEV</sequence>
<dbReference type="InterPro" id="IPR039859">
    <property type="entry name" value="PFA4/ZDH16/20/ERF2-like"/>
</dbReference>
<evidence type="ECO:0000256" key="10">
    <source>
        <dbReference type="RuleBase" id="RU079119"/>
    </source>
</evidence>
<dbReference type="EC" id="2.3.1.225" evidence="10"/>
<feature type="transmembrane region" description="Helical" evidence="10">
    <location>
        <begin position="51"/>
        <end position="69"/>
    </location>
</feature>
<dbReference type="PROSITE" id="PS50216">
    <property type="entry name" value="DHHC"/>
    <property type="match status" value="1"/>
</dbReference>
<evidence type="ECO:0000256" key="5">
    <source>
        <dbReference type="ARBA" id="ARBA00023136"/>
    </source>
</evidence>
<comment type="domain">
    <text evidence="10">The DHHC domain is required for palmitoyltransferase activity.</text>
</comment>
<dbReference type="GeneID" id="27684914"/>
<dbReference type="EMBL" id="KQ257451">
    <property type="protein sequence ID" value="KND03777.1"/>
    <property type="molecule type" value="Genomic_DNA"/>
</dbReference>
<feature type="transmembrane region" description="Helical" evidence="10">
    <location>
        <begin position="12"/>
        <end position="31"/>
    </location>
</feature>
<dbReference type="InParanoid" id="A0A0L0HRR9"/>
<dbReference type="FunCoup" id="A0A0L0HRR9">
    <property type="interactions" value="176"/>
</dbReference>
<gene>
    <name evidence="12" type="ORF">SPPG_01234</name>
</gene>
<evidence type="ECO:0000256" key="7">
    <source>
        <dbReference type="ARBA" id="ARBA00023288"/>
    </source>
</evidence>